<evidence type="ECO:0000313" key="2">
    <source>
        <dbReference type="EMBL" id="GHJ88466.1"/>
    </source>
</evidence>
<feature type="region of interest" description="Disordered" evidence="1">
    <location>
        <begin position="26"/>
        <end position="57"/>
    </location>
</feature>
<dbReference type="EMBL" id="BLZA01000030">
    <property type="protein sequence ID" value="GHJ88466.1"/>
    <property type="molecule type" value="Genomic_DNA"/>
</dbReference>
<dbReference type="Proteomes" id="UP000620104">
    <property type="component" value="Unassembled WGS sequence"/>
</dbReference>
<proteinExistence type="predicted"/>
<protein>
    <submittedName>
        <fullName evidence="2">Uncharacterized protein</fullName>
    </submittedName>
</protein>
<dbReference type="AlphaFoldDB" id="A0A8H3YID2"/>
<gene>
    <name evidence="2" type="ORF">NliqN6_4868</name>
</gene>
<reference evidence="2" key="1">
    <citation type="submission" date="2020-07" db="EMBL/GenBank/DDBJ databases">
        <title>Draft Genome Sequence of a Deep-Sea Yeast, Naganishia (Cryptococcus) liquefaciens strain N6.</title>
        <authorList>
            <person name="Han Y.W."/>
            <person name="Kajitani R."/>
            <person name="Morimoto H."/>
            <person name="Parhat M."/>
            <person name="Tsubouchi H."/>
            <person name="Bakenova O."/>
            <person name="Ogata M."/>
            <person name="Argunhan B."/>
            <person name="Aoki R."/>
            <person name="Kajiwara S."/>
            <person name="Itoh T."/>
            <person name="Iwasaki H."/>
        </authorList>
    </citation>
    <scope>NUCLEOTIDE SEQUENCE</scope>
    <source>
        <strain evidence="2">N6</strain>
    </source>
</reference>
<keyword evidence="3" id="KW-1185">Reference proteome</keyword>
<feature type="compositionally biased region" description="Polar residues" evidence="1">
    <location>
        <begin position="28"/>
        <end position="40"/>
    </location>
</feature>
<organism evidence="2 3">
    <name type="scientific">Naganishia liquefaciens</name>
    <dbReference type="NCBI Taxonomy" id="104408"/>
    <lineage>
        <taxon>Eukaryota</taxon>
        <taxon>Fungi</taxon>
        <taxon>Dikarya</taxon>
        <taxon>Basidiomycota</taxon>
        <taxon>Agaricomycotina</taxon>
        <taxon>Tremellomycetes</taxon>
        <taxon>Filobasidiales</taxon>
        <taxon>Filobasidiaceae</taxon>
        <taxon>Naganishia</taxon>
    </lineage>
</organism>
<comment type="caution">
    <text evidence="2">The sequence shown here is derived from an EMBL/GenBank/DDBJ whole genome shotgun (WGS) entry which is preliminary data.</text>
</comment>
<evidence type="ECO:0000313" key="3">
    <source>
        <dbReference type="Proteomes" id="UP000620104"/>
    </source>
</evidence>
<sequence length="530" mass="59909">MADQTLVIAVDLQGTSGIARHEPYIEEATSTAPRSGATSRSCRRTSRMDSQISASRPEGVDLKPFPTDLISEEILHLILYHVLTEPDFGKNGKWASREEAKRDKAKFALAHKQRAALHRKFCLIHRSWTPYVLRSLYRSPRLTSKFAIQRLHDCLAHPENLWGVDVDEETGKVIGGPVGNRQYFVRHLGFYTGTGREGSMDWIMYSGEWISSWATRLVAMSPRLYGWDIEGWCSRDCGEGGYQERNQVAILEAERFLPLTRISMSRVPSSGNLISVVLGAYSTLRILEMLEISRNVFSDVGSRVAMYRAFRNCPLEILAIKIAGGNTTEGVLDDMLDTIPSIRHLHLCADAISPQFFAQELPPNLDQVLFGCMTRKPVVFEGRAAVKKLWEIARYSAKPNSAYAQAEHRPSRDQASPIQQDWAISVSTELAGLHRRLRHPADRPPLQFEHDYLDRVREELCQSLIAEPSGQASDWESAFAYDVRDTSGRVPRVGLERWLIEETRENGLLEEIVLRGADVEEVAESLCWRD</sequence>
<name>A0A8H3YID2_9TREE</name>
<dbReference type="OrthoDB" id="2583799at2759"/>
<evidence type="ECO:0000256" key="1">
    <source>
        <dbReference type="SAM" id="MobiDB-lite"/>
    </source>
</evidence>
<accession>A0A8H3YID2</accession>